<keyword evidence="3" id="KW-0804">Transcription</keyword>
<dbReference type="Gene3D" id="1.10.10.10">
    <property type="entry name" value="Winged helix-like DNA-binding domain superfamily/Winged helix DNA-binding domain"/>
    <property type="match status" value="1"/>
</dbReference>
<dbReference type="KEGG" id="dko:I596_2879"/>
<dbReference type="OrthoDB" id="9804020at2"/>
<sequence length="129" mass="13897">MRDALVLSSHSGTPMYAQIVEQVVAKVMAGEWPSGHPLPSIRELASASRVSVITVKRAYLELERAGVIVTQQGKGSFVADQPDASRAVLMDTFRTQLAELVTTARTLGLEPQDVLTQVEEALSHPSDSP</sequence>
<dbReference type="Pfam" id="PF00392">
    <property type="entry name" value="GntR"/>
    <property type="match status" value="1"/>
</dbReference>
<dbReference type="Proteomes" id="UP000076830">
    <property type="component" value="Chromosome"/>
</dbReference>
<feature type="domain" description="HTH gntR-type" evidence="4">
    <location>
        <begin position="13"/>
        <end position="81"/>
    </location>
</feature>
<dbReference type="SMART" id="SM00345">
    <property type="entry name" value="HTH_GNTR"/>
    <property type="match status" value="1"/>
</dbReference>
<evidence type="ECO:0000313" key="6">
    <source>
        <dbReference type="Proteomes" id="UP000076830"/>
    </source>
</evidence>
<dbReference type="InterPro" id="IPR036390">
    <property type="entry name" value="WH_DNA-bd_sf"/>
</dbReference>
<keyword evidence="6" id="KW-1185">Reference proteome</keyword>
<evidence type="ECO:0000256" key="2">
    <source>
        <dbReference type="ARBA" id="ARBA00023125"/>
    </source>
</evidence>
<evidence type="ECO:0000259" key="4">
    <source>
        <dbReference type="PROSITE" id="PS50949"/>
    </source>
</evidence>
<gene>
    <name evidence="5" type="ORF">I596_2879</name>
</gene>
<dbReference type="SUPFAM" id="SSF46785">
    <property type="entry name" value="Winged helix' DNA-binding domain"/>
    <property type="match status" value="1"/>
</dbReference>
<dbReference type="EMBL" id="CP015249">
    <property type="protein sequence ID" value="ANB18872.1"/>
    <property type="molecule type" value="Genomic_DNA"/>
</dbReference>
<evidence type="ECO:0000256" key="1">
    <source>
        <dbReference type="ARBA" id="ARBA00023015"/>
    </source>
</evidence>
<evidence type="ECO:0000313" key="5">
    <source>
        <dbReference type="EMBL" id="ANB18872.1"/>
    </source>
</evidence>
<keyword evidence="1" id="KW-0805">Transcription regulation</keyword>
<evidence type="ECO:0000256" key="3">
    <source>
        <dbReference type="ARBA" id="ARBA00023163"/>
    </source>
</evidence>
<name>A0A161HRK8_9GAMM</name>
<reference evidence="5 6" key="1">
    <citation type="submission" date="2016-04" db="EMBL/GenBank/DDBJ databases">
        <title>Complete genome sequence of Dokdonella koreensis DS-123T.</title>
        <authorList>
            <person name="Kim J.F."/>
            <person name="Lee H."/>
            <person name="Kwak M.-J."/>
        </authorList>
    </citation>
    <scope>NUCLEOTIDE SEQUENCE [LARGE SCALE GENOMIC DNA]</scope>
    <source>
        <strain evidence="5 6">DS-123</strain>
    </source>
</reference>
<protein>
    <submittedName>
        <fullName evidence="5">Transcriptional regulator, GntR family</fullName>
    </submittedName>
</protein>
<dbReference type="PANTHER" id="PTHR38445:SF7">
    <property type="entry name" value="GNTR-FAMILY TRANSCRIPTIONAL REGULATOR"/>
    <property type="match status" value="1"/>
</dbReference>
<dbReference type="InterPro" id="IPR036388">
    <property type="entry name" value="WH-like_DNA-bd_sf"/>
</dbReference>
<organism evidence="5 6">
    <name type="scientific">Dokdonella koreensis DS-123</name>
    <dbReference type="NCBI Taxonomy" id="1300342"/>
    <lineage>
        <taxon>Bacteria</taxon>
        <taxon>Pseudomonadati</taxon>
        <taxon>Pseudomonadota</taxon>
        <taxon>Gammaproteobacteria</taxon>
        <taxon>Lysobacterales</taxon>
        <taxon>Rhodanobacteraceae</taxon>
        <taxon>Dokdonella</taxon>
    </lineage>
</organism>
<dbReference type="AlphaFoldDB" id="A0A161HRK8"/>
<dbReference type="InterPro" id="IPR000524">
    <property type="entry name" value="Tscrpt_reg_HTH_GntR"/>
</dbReference>
<dbReference type="STRING" id="1300342.I596_2879"/>
<dbReference type="GO" id="GO:0003700">
    <property type="term" value="F:DNA-binding transcription factor activity"/>
    <property type="evidence" value="ECO:0007669"/>
    <property type="project" value="InterPro"/>
</dbReference>
<dbReference type="CDD" id="cd07377">
    <property type="entry name" value="WHTH_GntR"/>
    <property type="match status" value="1"/>
</dbReference>
<dbReference type="PANTHER" id="PTHR38445">
    <property type="entry name" value="HTH-TYPE TRANSCRIPTIONAL REPRESSOR YTRA"/>
    <property type="match status" value="1"/>
</dbReference>
<dbReference type="GO" id="GO:0003677">
    <property type="term" value="F:DNA binding"/>
    <property type="evidence" value="ECO:0007669"/>
    <property type="project" value="UniProtKB-KW"/>
</dbReference>
<accession>A0A161HRK8</accession>
<proteinExistence type="predicted"/>
<dbReference type="PATRIC" id="fig|1300342.3.peg.2806"/>
<dbReference type="RefSeq" id="WP_067648943.1">
    <property type="nucleotide sequence ID" value="NZ_CP015249.1"/>
</dbReference>
<dbReference type="PROSITE" id="PS50949">
    <property type="entry name" value="HTH_GNTR"/>
    <property type="match status" value="1"/>
</dbReference>
<keyword evidence="2" id="KW-0238">DNA-binding</keyword>